<reference evidence="1" key="1">
    <citation type="journal article" date="2021" name="Mol. Plant Microbe Interact.">
        <title>Complete Genome Sequence of the Plant-Pathogenic Fungus Colletotrichum lupini.</title>
        <authorList>
            <person name="Baroncelli R."/>
            <person name="Pensec F."/>
            <person name="Da Lio D."/>
            <person name="Boufleur T."/>
            <person name="Vicente I."/>
            <person name="Sarrocco S."/>
            <person name="Picot A."/>
            <person name="Baraldi E."/>
            <person name="Sukno S."/>
            <person name="Thon M."/>
            <person name="Le Floch G."/>
        </authorList>
    </citation>
    <scope>NUCLEOTIDE SEQUENCE</scope>
    <source>
        <strain evidence="1">IMI 504893</strain>
    </source>
</reference>
<evidence type="ECO:0000313" key="2">
    <source>
        <dbReference type="Proteomes" id="UP000830671"/>
    </source>
</evidence>
<dbReference type="Proteomes" id="UP000830671">
    <property type="component" value="Chromosome 10"/>
</dbReference>
<dbReference type="KEGG" id="clup:CLUP02_18198"/>
<protein>
    <submittedName>
        <fullName evidence="1">Uncharacterized protein</fullName>
    </submittedName>
</protein>
<dbReference type="EMBL" id="CP019472">
    <property type="protein sequence ID" value="UQC76684.1"/>
    <property type="molecule type" value="Genomic_DNA"/>
</dbReference>
<evidence type="ECO:0000313" key="1">
    <source>
        <dbReference type="EMBL" id="UQC76684.1"/>
    </source>
</evidence>
<proteinExistence type="predicted"/>
<dbReference type="RefSeq" id="XP_049138325.1">
    <property type="nucleotide sequence ID" value="XM_049297101.1"/>
</dbReference>
<dbReference type="GeneID" id="73352111"/>
<keyword evidence="2" id="KW-1185">Reference proteome</keyword>
<dbReference type="AlphaFoldDB" id="A0A9Q8SG04"/>
<organism evidence="1 2">
    <name type="scientific">Colletotrichum lupini</name>
    <dbReference type="NCBI Taxonomy" id="145971"/>
    <lineage>
        <taxon>Eukaryota</taxon>
        <taxon>Fungi</taxon>
        <taxon>Dikarya</taxon>
        <taxon>Ascomycota</taxon>
        <taxon>Pezizomycotina</taxon>
        <taxon>Sordariomycetes</taxon>
        <taxon>Hypocreomycetidae</taxon>
        <taxon>Glomerellales</taxon>
        <taxon>Glomerellaceae</taxon>
        <taxon>Colletotrichum</taxon>
        <taxon>Colletotrichum acutatum species complex</taxon>
    </lineage>
</organism>
<name>A0A9Q8SG04_9PEZI</name>
<gene>
    <name evidence="1" type="ORF">CLUP02_18198</name>
</gene>
<accession>A0A9Q8SG04</accession>
<sequence length="54" mass="6233">MAENRIGRQILLCTENFPQEHPGTSHSTSQYWGDISIIVVDLYPERIFKFHGSI</sequence>